<organism evidence="2 3">
    <name type="scientific">Virgisporangium aurantiacum</name>
    <dbReference type="NCBI Taxonomy" id="175570"/>
    <lineage>
        <taxon>Bacteria</taxon>
        <taxon>Bacillati</taxon>
        <taxon>Actinomycetota</taxon>
        <taxon>Actinomycetes</taxon>
        <taxon>Micromonosporales</taxon>
        <taxon>Micromonosporaceae</taxon>
        <taxon>Virgisporangium</taxon>
    </lineage>
</organism>
<feature type="region of interest" description="Disordered" evidence="1">
    <location>
        <begin position="15"/>
        <end position="38"/>
    </location>
</feature>
<dbReference type="EMBL" id="BOPG01000012">
    <property type="protein sequence ID" value="GIJ54498.1"/>
    <property type="molecule type" value="Genomic_DNA"/>
</dbReference>
<protein>
    <recommendedName>
        <fullName evidence="4">Nucleotidyltransferase family protein</fullName>
    </recommendedName>
</protein>
<comment type="caution">
    <text evidence="2">The sequence shown here is derived from an EMBL/GenBank/DDBJ whole genome shotgun (WGS) entry which is preliminary data.</text>
</comment>
<evidence type="ECO:0000313" key="2">
    <source>
        <dbReference type="EMBL" id="GIJ54498.1"/>
    </source>
</evidence>
<sequence length="202" mass="21630">MTQDDEAVGRLRDAVGRLAEETRGRTRTHRSHDDADDTLGTVATDDAIGFDPFPLLRALARHGAEVVVMGQVAGILHGSRELTGDLDLLWTGDAGQAAALAAGFASVAADLTDDDGRPVACDPASFALPKVQFRTADASGDCCTPALPWGDLPIADFLARRRTARADGFDVHYLDRADLIRMRRAVGRPKDLRRAAELDQGV</sequence>
<dbReference type="RefSeq" id="WP_203989604.1">
    <property type="nucleotide sequence ID" value="NZ_BOPG01000012.1"/>
</dbReference>
<dbReference type="Gene3D" id="3.30.460.40">
    <property type="match status" value="1"/>
</dbReference>
<dbReference type="AlphaFoldDB" id="A0A8J3Z1D8"/>
<accession>A0A8J3Z1D8</accession>
<keyword evidence="3" id="KW-1185">Reference proteome</keyword>
<proteinExistence type="predicted"/>
<dbReference type="Proteomes" id="UP000612585">
    <property type="component" value="Unassembled WGS sequence"/>
</dbReference>
<gene>
    <name evidence="2" type="ORF">Vau01_020140</name>
</gene>
<name>A0A8J3Z1D8_9ACTN</name>
<evidence type="ECO:0000313" key="3">
    <source>
        <dbReference type="Proteomes" id="UP000612585"/>
    </source>
</evidence>
<evidence type="ECO:0008006" key="4">
    <source>
        <dbReference type="Google" id="ProtNLM"/>
    </source>
</evidence>
<feature type="compositionally biased region" description="Basic and acidic residues" evidence="1">
    <location>
        <begin position="15"/>
        <end position="24"/>
    </location>
</feature>
<evidence type="ECO:0000256" key="1">
    <source>
        <dbReference type="SAM" id="MobiDB-lite"/>
    </source>
</evidence>
<reference evidence="2" key="1">
    <citation type="submission" date="2021-01" db="EMBL/GenBank/DDBJ databases">
        <title>Whole genome shotgun sequence of Virgisporangium aurantiacum NBRC 16421.</title>
        <authorList>
            <person name="Komaki H."/>
            <person name="Tamura T."/>
        </authorList>
    </citation>
    <scope>NUCLEOTIDE SEQUENCE</scope>
    <source>
        <strain evidence="2">NBRC 16421</strain>
    </source>
</reference>